<dbReference type="InterPro" id="IPR029063">
    <property type="entry name" value="SAM-dependent_MTases_sf"/>
</dbReference>
<keyword evidence="4" id="KW-0949">S-adenosyl-L-methionine</keyword>
<evidence type="ECO:0000256" key="10">
    <source>
        <dbReference type="ARBA" id="ARBA00048167"/>
    </source>
</evidence>
<dbReference type="eggNOG" id="KOG3178">
    <property type="taxonomic scope" value="Eukaryota"/>
</dbReference>
<proteinExistence type="inferred from homology"/>
<evidence type="ECO:0000256" key="5">
    <source>
        <dbReference type="ARBA" id="ARBA00039112"/>
    </source>
</evidence>
<evidence type="ECO:0000256" key="8">
    <source>
        <dbReference type="ARBA" id="ARBA00047306"/>
    </source>
</evidence>
<evidence type="ECO:0000256" key="1">
    <source>
        <dbReference type="ARBA" id="ARBA00009059"/>
    </source>
</evidence>
<comment type="similarity">
    <text evidence="1">Belongs to the methyltransferase superfamily. NTM1 family.</text>
</comment>
<organism evidence="11 12">
    <name type="scientific">Emiliania huxleyi (strain CCMP1516)</name>
    <dbReference type="NCBI Taxonomy" id="280463"/>
    <lineage>
        <taxon>Eukaryota</taxon>
        <taxon>Haptista</taxon>
        <taxon>Haptophyta</taxon>
        <taxon>Prymnesiophyceae</taxon>
        <taxon>Isochrysidales</taxon>
        <taxon>Noelaerhabdaceae</taxon>
        <taxon>Emiliania</taxon>
    </lineage>
</organism>
<comment type="catalytic activity">
    <reaction evidence="9">
        <text>N-terminal L-prolyl-L-prolyl-L-lysyl-[protein] + 2 S-adenosyl-L-methionine = N-terminal N,N-dimethyl-L-prolyl-L-prolyl-L-lysyl-[protein] + 2 S-adenosyl-L-homocysteine + 2 H(+)</text>
        <dbReference type="Rhea" id="RHEA:54736"/>
        <dbReference type="Rhea" id="RHEA-COMP:13787"/>
        <dbReference type="Rhea" id="RHEA-COMP:13974"/>
        <dbReference type="ChEBI" id="CHEBI:15378"/>
        <dbReference type="ChEBI" id="CHEBI:57856"/>
        <dbReference type="ChEBI" id="CHEBI:59789"/>
        <dbReference type="ChEBI" id="CHEBI:138059"/>
        <dbReference type="ChEBI" id="CHEBI:138318"/>
        <dbReference type="EC" id="2.1.1.244"/>
    </reaction>
</comment>
<dbReference type="RefSeq" id="XP_005779542.1">
    <property type="nucleotide sequence ID" value="XM_005779485.1"/>
</dbReference>
<dbReference type="InterPro" id="IPR008576">
    <property type="entry name" value="MeTrfase_NTM1"/>
</dbReference>
<comment type="catalytic activity">
    <reaction evidence="8">
        <text>N-terminal L-seryl-L-prolyl-L-lysyl-[protein] + 3 S-adenosyl-L-methionine = N-terminal N,N,N-trimethyl-L-seryl-L-prolyl-L-lysyl-[protein] + 3 S-adenosyl-L-homocysteine + 3 H(+)</text>
        <dbReference type="Rhea" id="RHEA:54724"/>
        <dbReference type="Rhea" id="RHEA-COMP:13789"/>
        <dbReference type="Rhea" id="RHEA-COMP:13973"/>
        <dbReference type="ChEBI" id="CHEBI:15378"/>
        <dbReference type="ChEBI" id="CHEBI:57856"/>
        <dbReference type="ChEBI" id="CHEBI:59789"/>
        <dbReference type="ChEBI" id="CHEBI:138061"/>
        <dbReference type="ChEBI" id="CHEBI:138317"/>
        <dbReference type="EC" id="2.1.1.244"/>
    </reaction>
</comment>
<dbReference type="AlphaFoldDB" id="A0A0D3JUC8"/>
<dbReference type="PANTHER" id="PTHR12753">
    <property type="entry name" value="AD-003 - RELATED"/>
    <property type="match status" value="1"/>
</dbReference>
<keyword evidence="2" id="KW-0489">Methyltransferase</keyword>
<evidence type="ECO:0000256" key="7">
    <source>
        <dbReference type="ARBA" id="ARBA00043129"/>
    </source>
</evidence>
<evidence type="ECO:0000256" key="6">
    <source>
        <dbReference type="ARBA" id="ARBA00039449"/>
    </source>
</evidence>
<name>A0A0D3JUC8_EMIH1</name>
<evidence type="ECO:0000313" key="12">
    <source>
        <dbReference type="Proteomes" id="UP000013827"/>
    </source>
</evidence>
<dbReference type="GO" id="GO:0005737">
    <property type="term" value="C:cytoplasm"/>
    <property type="evidence" value="ECO:0007669"/>
    <property type="project" value="TreeGrafter"/>
</dbReference>
<dbReference type="PANTHER" id="PTHR12753:SF0">
    <property type="entry name" value="ALPHA N-TERMINAL PROTEIN METHYLTRANSFERASE 1"/>
    <property type="match status" value="1"/>
</dbReference>
<evidence type="ECO:0000256" key="3">
    <source>
        <dbReference type="ARBA" id="ARBA00022679"/>
    </source>
</evidence>
<keyword evidence="12" id="KW-1185">Reference proteome</keyword>
<dbReference type="PaxDb" id="2903-EOD27113"/>
<evidence type="ECO:0000313" key="11">
    <source>
        <dbReference type="EnsemblProtists" id="EOD27113"/>
    </source>
</evidence>
<dbReference type="EC" id="2.1.1.244" evidence="5"/>
<dbReference type="HOGENOM" id="CLU_768213_0_0_1"/>
<dbReference type="KEGG" id="ehx:EMIHUDRAFT_100287"/>
<dbReference type="Proteomes" id="UP000013827">
    <property type="component" value="Unassembled WGS sequence"/>
</dbReference>
<reference evidence="12" key="1">
    <citation type="journal article" date="2013" name="Nature">
        <title>Pan genome of the phytoplankton Emiliania underpins its global distribution.</title>
        <authorList>
            <person name="Read B.A."/>
            <person name="Kegel J."/>
            <person name="Klute M.J."/>
            <person name="Kuo A."/>
            <person name="Lefebvre S.C."/>
            <person name="Maumus F."/>
            <person name="Mayer C."/>
            <person name="Miller J."/>
            <person name="Monier A."/>
            <person name="Salamov A."/>
            <person name="Young J."/>
            <person name="Aguilar M."/>
            <person name="Claverie J.M."/>
            <person name="Frickenhaus S."/>
            <person name="Gonzalez K."/>
            <person name="Herman E.K."/>
            <person name="Lin Y.C."/>
            <person name="Napier J."/>
            <person name="Ogata H."/>
            <person name="Sarno A.F."/>
            <person name="Shmutz J."/>
            <person name="Schroeder D."/>
            <person name="de Vargas C."/>
            <person name="Verret F."/>
            <person name="von Dassow P."/>
            <person name="Valentin K."/>
            <person name="Van de Peer Y."/>
            <person name="Wheeler G."/>
            <person name="Dacks J.B."/>
            <person name="Delwiche C.F."/>
            <person name="Dyhrman S.T."/>
            <person name="Glockner G."/>
            <person name="John U."/>
            <person name="Richards T."/>
            <person name="Worden A.Z."/>
            <person name="Zhang X."/>
            <person name="Grigoriev I.V."/>
            <person name="Allen A.E."/>
            <person name="Bidle K."/>
            <person name="Borodovsky M."/>
            <person name="Bowler C."/>
            <person name="Brownlee C."/>
            <person name="Cock J.M."/>
            <person name="Elias M."/>
            <person name="Gladyshev V.N."/>
            <person name="Groth M."/>
            <person name="Guda C."/>
            <person name="Hadaegh A."/>
            <person name="Iglesias-Rodriguez M.D."/>
            <person name="Jenkins J."/>
            <person name="Jones B.M."/>
            <person name="Lawson T."/>
            <person name="Leese F."/>
            <person name="Lindquist E."/>
            <person name="Lobanov A."/>
            <person name="Lomsadze A."/>
            <person name="Malik S.B."/>
            <person name="Marsh M.E."/>
            <person name="Mackinder L."/>
            <person name="Mock T."/>
            <person name="Mueller-Roeber B."/>
            <person name="Pagarete A."/>
            <person name="Parker M."/>
            <person name="Probert I."/>
            <person name="Quesneville H."/>
            <person name="Raines C."/>
            <person name="Rensing S.A."/>
            <person name="Riano-Pachon D.M."/>
            <person name="Richier S."/>
            <person name="Rokitta S."/>
            <person name="Shiraiwa Y."/>
            <person name="Soanes D.M."/>
            <person name="van der Giezen M."/>
            <person name="Wahlund T.M."/>
            <person name="Williams B."/>
            <person name="Wilson W."/>
            <person name="Wolfe G."/>
            <person name="Wurch L.L."/>
        </authorList>
    </citation>
    <scope>NUCLEOTIDE SEQUENCE</scope>
</reference>
<evidence type="ECO:0000256" key="4">
    <source>
        <dbReference type="ARBA" id="ARBA00022691"/>
    </source>
</evidence>
<evidence type="ECO:0000256" key="9">
    <source>
        <dbReference type="ARBA" id="ARBA00047885"/>
    </source>
</evidence>
<sequence length="361" mass="39492">MYDQADFSHPVFMRNLPPPLPAKATVGSPTNTGWFVLFVDAIDIGFHPVGDYIGFHPVGDYVGFHPVGDYIGFHPVGDYVGFHPVGDYRGRRRNGRRVKIFTEKDVRVGESLVQHADLPHGGIGFPPTKMPASRRRKTALWWHCSEDEWYERSIAHWSACDDVLGGCGSVDGVDLSGSLHFLRAALGGETAPAGSLALDLGAGSGRVSGGVLLKVFERAARTALCDDSSRLDFTLASLREFVPPAGTYDAIWAQWILGHLTDHSVVRLLAACHGAVRPGALARRGLVVVKENTAPPKKCREGRGNYMLDAENAAVLRTHAHHMALFRRAGYRVVKSTRQADFPSDIYPVRMYLLAPRVSAT</sequence>
<protein>
    <recommendedName>
        <fullName evidence="6">Alpha N-terminal protein methyltransferase 1</fullName>
        <ecNumber evidence="5">2.1.1.244</ecNumber>
    </recommendedName>
    <alternativeName>
        <fullName evidence="7">X-Pro-Lys N-terminal protein methyltransferase 1</fullName>
    </alternativeName>
</protein>
<dbReference type="Gene3D" id="3.40.50.150">
    <property type="entry name" value="Vaccinia Virus protein VP39"/>
    <property type="match status" value="1"/>
</dbReference>
<comment type="catalytic activity">
    <reaction evidence="10">
        <text>N-terminal L-alanyl-L-prolyl-L-lysyl-[protein] + 3 S-adenosyl-L-methionine = N-terminal N,N,N-trimethyl-L-alanyl-L-prolyl-L-lysyl-[protein] + 3 S-adenosyl-L-homocysteine + 3 H(+)</text>
        <dbReference type="Rhea" id="RHEA:54712"/>
        <dbReference type="Rhea" id="RHEA-COMP:13785"/>
        <dbReference type="Rhea" id="RHEA-COMP:13971"/>
        <dbReference type="ChEBI" id="CHEBI:15378"/>
        <dbReference type="ChEBI" id="CHEBI:57856"/>
        <dbReference type="ChEBI" id="CHEBI:59789"/>
        <dbReference type="ChEBI" id="CHEBI:138057"/>
        <dbReference type="ChEBI" id="CHEBI:138315"/>
        <dbReference type="EC" id="2.1.1.244"/>
    </reaction>
</comment>
<dbReference type="EnsemblProtists" id="EOD27113">
    <property type="protein sequence ID" value="EOD27113"/>
    <property type="gene ID" value="EMIHUDRAFT_100287"/>
</dbReference>
<accession>A0A0D3JUC8</accession>
<dbReference type="GO" id="GO:0032259">
    <property type="term" value="P:methylation"/>
    <property type="evidence" value="ECO:0007669"/>
    <property type="project" value="UniProtKB-KW"/>
</dbReference>
<reference evidence="11" key="2">
    <citation type="submission" date="2024-10" db="UniProtKB">
        <authorList>
            <consortium name="EnsemblProtists"/>
        </authorList>
    </citation>
    <scope>IDENTIFICATION</scope>
</reference>
<dbReference type="GeneID" id="17272659"/>
<evidence type="ECO:0000256" key="2">
    <source>
        <dbReference type="ARBA" id="ARBA00022603"/>
    </source>
</evidence>
<dbReference type="SUPFAM" id="SSF53335">
    <property type="entry name" value="S-adenosyl-L-methionine-dependent methyltransferases"/>
    <property type="match status" value="1"/>
</dbReference>
<dbReference type="Pfam" id="PF05891">
    <property type="entry name" value="Methyltransf_PK"/>
    <property type="match status" value="1"/>
</dbReference>
<dbReference type="GO" id="GO:0071885">
    <property type="term" value="F:N-terminal protein N-methyltransferase activity"/>
    <property type="evidence" value="ECO:0007669"/>
    <property type="project" value="UniProtKB-EC"/>
</dbReference>
<keyword evidence="3" id="KW-0808">Transferase</keyword>